<dbReference type="EMBL" id="KE747815">
    <property type="protein sequence ID" value="RMZ68330.1"/>
    <property type="molecule type" value="Genomic_DNA"/>
</dbReference>
<dbReference type="Gene3D" id="1.10.10.10">
    <property type="entry name" value="Winged helix-like DNA-binding domain superfamily/Winged helix DNA-binding domain"/>
    <property type="match status" value="1"/>
</dbReference>
<name>A0A3M7M1R2_9PLEO</name>
<dbReference type="InterPro" id="IPR036397">
    <property type="entry name" value="RNaseH_sf"/>
</dbReference>
<dbReference type="AlphaFoldDB" id="A0A3M7M1R2"/>
<evidence type="ECO:0000256" key="1">
    <source>
        <dbReference type="SAM" id="MobiDB-lite"/>
    </source>
</evidence>
<evidence type="ECO:0000313" key="2">
    <source>
        <dbReference type="EMBL" id="RMZ68330.1"/>
    </source>
</evidence>
<feature type="compositionally biased region" description="Low complexity" evidence="1">
    <location>
        <begin position="143"/>
        <end position="154"/>
    </location>
</feature>
<gene>
    <name evidence="2" type="ORF">GMOD_00009942</name>
</gene>
<sequence length="669" mass="74167">MGGSVCCILRCAVAAPGSPTLPTSGATPLLPHTVPTHTHQSWHKNTEPSAFTSGYFGAHERISPPKMPSNPRVRKRDGQKRAKPLLLTYRQRIEILTLRNYAGWSYTQISNILTIPRSTVRRVISLPETPKKPQEVSTSTRLQDGSTSSGSQDDSTVHTAKATQALLDQQGILGVQMVCPANSPDLNPIEDDDMRERCQAVIDADGDTTPSCYIYYGLRNTDPYLEQVRALIRRIYQKKEIQEPSFSTYHLDLLKVFRKTPIARINIVQVVSRVKSLRSTYIAKRTYSRSLGLLDNDELYLYTPSFMHYASSFFIFLHLAPLSFLLAIYLLTTPPLSSPSFPLPSSSPLLPNSSIYPSIYPSLYSTQSPTVACTSILHRPWAMGKGTMGIRTRKKKERERERLVRNKANAILGYGWYGVWRLEAELGREKGGERGGGVAISIVNLNPKKKTPLPLPFPSLLSLLPIPAALLLLLHTPQQRLKSIQLLPRLLYSDSDADADLCRGLKLSVGGACSAPEEAEKELRLRLRLRAAEKGDKSQKFAGAGKGEENKQQVKCCRVEEWGYMSKSQNSSPDKYHVRSKAIKTLYDSPPASLTLLAIFSKCTNPKPIVVAGGYLPSSLVLGLCRRLFICVLRYVSSFRVSRLRAGLGVVPLLPLLLLGELGRDVAIS</sequence>
<feature type="compositionally biased region" description="Low complexity" evidence="1">
    <location>
        <begin position="27"/>
        <end position="39"/>
    </location>
</feature>
<dbReference type="InterPro" id="IPR036388">
    <property type="entry name" value="WH-like_DNA-bd_sf"/>
</dbReference>
<dbReference type="Proteomes" id="UP000265663">
    <property type="component" value="Unassembled WGS sequence"/>
</dbReference>
<evidence type="ECO:0000313" key="3">
    <source>
        <dbReference type="Proteomes" id="UP000265663"/>
    </source>
</evidence>
<dbReference type="Gene3D" id="3.30.420.10">
    <property type="entry name" value="Ribonuclease H-like superfamily/Ribonuclease H"/>
    <property type="match status" value="1"/>
</dbReference>
<feature type="region of interest" description="Disordered" evidence="1">
    <location>
        <begin position="24"/>
        <end position="79"/>
    </location>
</feature>
<keyword evidence="3" id="KW-1185">Reference proteome</keyword>
<proteinExistence type="predicted"/>
<accession>A0A3M7M1R2</accession>
<protein>
    <submittedName>
        <fullName evidence="2">Uncharacterized protein</fullName>
    </submittedName>
</protein>
<feature type="region of interest" description="Disordered" evidence="1">
    <location>
        <begin position="125"/>
        <end position="159"/>
    </location>
</feature>
<dbReference type="OrthoDB" id="10678411at2759"/>
<dbReference type="GO" id="GO:0003676">
    <property type="term" value="F:nucleic acid binding"/>
    <property type="evidence" value="ECO:0007669"/>
    <property type="project" value="InterPro"/>
</dbReference>
<reference evidence="2 3" key="1">
    <citation type="journal article" date="2014" name="PLoS ONE">
        <title>De novo Genome Assembly of the Fungal Plant Pathogen Pyrenophora semeniperda.</title>
        <authorList>
            <person name="Soliai M.M."/>
            <person name="Meyer S.E."/>
            <person name="Udall J.A."/>
            <person name="Elzinga D.E."/>
            <person name="Hermansen R.A."/>
            <person name="Bodily P.M."/>
            <person name="Hart A.A."/>
            <person name="Coleman C.E."/>
        </authorList>
    </citation>
    <scope>NUCLEOTIDE SEQUENCE [LARGE SCALE GENOMIC DNA]</scope>
    <source>
        <strain evidence="2 3">CCB06</strain>
        <tissue evidence="2">Mycelium</tissue>
    </source>
</reference>
<organism evidence="2 3">
    <name type="scientific">Pyrenophora seminiperda CCB06</name>
    <dbReference type="NCBI Taxonomy" id="1302712"/>
    <lineage>
        <taxon>Eukaryota</taxon>
        <taxon>Fungi</taxon>
        <taxon>Dikarya</taxon>
        <taxon>Ascomycota</taxon>
        <taxon>Pezizomycotina</taxon>
        <taxon>Dothideomycetes</taxon>
        <taxon>Pleosporomycetidae</taxon>
        <taxon>Pleosporales</taxon>
        <taxon>Pleosporineae</taxon>
        <taxon>Pleosporaceae</taxon>
        <taxon>Pyrenophora</taxon>
    </lineage>
</organism>